<dbReference type="Pfam" id="PF01408">
    <property type="entry name" value="GFO_IDH_MocA"/>
    <property type="match status" value="1"/>
</dbReference>
<dbReference type="InterPro" id="IPR036291">
    <property type="entry name" value="NAD(P)-bd_dom_sf"/>
</dbReference>
<dbReference type="Proteomes" id="UP000236173">
    <property type="component" value="Unassembled WGS sequence"/>
</dbReference>
<dbReference type="EC" id="1.1.1.370" evidence="3"/>
<dbReference type="GO" id="GO:0000166">
    <property type="term" value="F:nucleotide binding"/>
    <property type="evidence" value="ECO:0007669"/>
    <property type="project" value="InterPro"/>
</dbReference>
<gene>
    <name evidence="3" type="primary">iolX_3</name>
    <name evidence="3" type="ORF">HRbin17_00381</name>
</gene>
<organism evidence="3 4">
    <name type="scientific">Candidatus Fervidibacter japonicus</name>
    <dbReference type="NCBI Taxonomy" id="2035412"/>
    <lineage>
        <taxon>Bacteria</taxon>
        <taxon>Candidatus Fervidibacterota</taxon>
        <taxon>Candidatus Fervidibacter</taxon>
    </lineage>
</organism>
<protein>
    <submittedName>
        <fullName evidence="3">Scyllo-inositol 2-dehydrogenase (NAD(+))</fullName>
        <ecNumber evidence="3">1.1.1.370</ecNumber>
    </submittedName>
</protein>
<comment type="caution">
    <text evidence="3">The sequence shown here is derived from an EMBL/GenBank/DDBJ whole genome shotgun (WGS) entry which is preliminary data.</text>
</comment>
<dbReference type="PANTHER" id="PTHR43818">
    <property type="entry name" value="BCDNA.GH03377"/>
    <property type="match status" value="1"/>
</dbReference>
<feature type="domain" description="Gfo/Idh/MocA-like oxidoreductase N-terminal" evidence="1">
    <location>
        <begin position="35"/>
        <end position="154"/>
    </location>
</feature>
<dbReference type="SUPFAM" id="SSF51735">
    <property type="entry name" value="NAD(P)-binding Rossmann-fold domains"/>
    <property type="match status" value="1"/>
</dbReference>
<dbReference type="InterPro" id="IPR000683">
    <property type="entry name" value="Gfo/Idh/MocA-like_OxRdtase_N"/>
</dbReference>
<dbReference type="Pfam" id="PF22725">
    <property type="entry name" value="GFO_IDH_MocA_C3"/>
    <property type="match status" value="1"/>
</dbReference>
<dbReference type="Gene3D" id="3.30.360.10">
    <property type="entry name" value="Dihydrodipicolinate Reductase, domain 2"/>
    <property type="match status" value="1"/>
</dbReference>
<feature type="domain" description="GFO/IDH/MocA-like oxidoreductase" evidence="2">
    <location>
        <begin position="164"/>
        <end position="281"/>
    </location>
</feature>
<dbReference type="InterPro" id="IPR006311">
    <property type="entry name" value="TAT_signal"/>
</dbReference>
<dbReference type="EMBL" id="BEHT01000003">
    <property type="protein sequence ID" value="GBC97886.1"/>
    <property type="molecule type" value="Genomic_DNA"/>
</dbReference>
<name>A0A2H5X9M6_9BACT</name>
<dbReference type="SUPFAM" id="SSF55347">
    <property type="entry name" value="Glyceraldehyde-3-phosphate dehydrogenase-like, C-terminal domain"/>
    <property type="match status" value="1"/>
</dbReference>
<accession>A0A2H5X9M6</accession>
<dbReference type="InterPro" id="IPR050463">
    <property type="entry name" value="Gfo/Idh/MocA_oxidrdct_glycsds"/>
</dbReference>
<dbReference type="Gene3D" id="3.40.50.720">
    <property type="entry name" value="NAD(P)-binding Rossmann-like Domain"/>
    <property type="match status" value="1"/>
</dbReference>
<dbReference type="InterPro" id="IPR055170">
    <property type="entry name" value="GFO_IDH_MocA-like_dom"/>
</dbReference>
<evidence type="ECO:0000259" key="2">
    <source>
        <dbReference type="Pfam" id="PF22725"/>
    </source>
</evidence>
<evidence type="ECO:0000313" key="3">
    <source>
        <dbReference type="EMBL" id="GBC97886.1"/>
    </source>
</evidence>
<proteinExistence type="predicted"/>
<dbReference type="GO" id="GO:0016491">
    <property type="term" value="F:oxidoreductase activity"/>
    <property type="evidence" value="ECO:0007669"/>
    <property type="project" value="UniProtKB-KW"/>
</dbReference>
<keyword evidence="3" id="KW-0560">Oxidoreductase</keyword>
<dbReference type="PROSITE" id="PS51318">
    <property type="entry name" value="TAT"/>
    <property type="match status" value="1"/>
</dbReference>
<dbReference type="AlphaFoldDB" id="A0A2H5X9M6"/>
<dbReference type="PANTHER" id="PTHR43818:SF12">
    <property type="entry name" value="NADH-DEPENDENT DEHYDROGENASE-RELATED"/>
    <property type="match status" value="1"/>
</dbReference>
<evidence type="ECO:0000313" key="4">
    <source>
        <dbReference type="Proteomes" id="UP000236173"/>
    </source>
</evidence>
<sequence length="413" mass="45673">MAQELTRREFLRVTALTGLLTAVAGRTTVKAQGVVNCAVIGTGEYGRNLLSYLIKVPTAKVVALCDIYEPHLKKALDIVGQPVATYDDYRKVLDDKEVHAVIIATPPHTHKPIALDALQAGKHVWCEVPLALTIDDARTIAKAATQTGLVFQAGLQRRYNPAYEHAVKFMRTGAIGRPTLTQAQWHQKTSWRRPIRDEKWERQLNWKLYRDTSGGLFTEVALHQFDTARWFLRALPTAVAAWGSTVLWQDGREVPDTIQCVLEFPDGVRMTYHATLTNSYQGAFDLFAGEFGTIYLSGFYGVLFKEADAPSLGWEVYAKRERIAQSEGFLLVANATKLIEQGKLPGEEGFKPALEDHEEFAALSRFVAAIAEGKKPAVSAAEGFEATVVALKAVEAWRTGTSQTIKATELQLG</sequence>
<evidence type="ECO:0000259" key="1">
    <source>
        <dbReference type="Pfam" id="PF01408"/>
    </source>
</evidence>
<reference evidence="4" key="1">
    <citation type="submission" date="2017-09" db="EMBL/GenBank/DDBJ databases">
        <title>Metaegenomics of thermophilic ammonia-oxidizing enrichment culture.</title>
        <authorList>
            <person name="Kato S."/>
            <person name="Suzuki K."/>
        </authorList>
    </citation>
    <scope>NUCLEOTIDE SEQUENCE [LARGE SCALE GENOMIC DNA]</scope>
</reference>